<proteinExistence type="predicted"/>
<protein>
    <submittedName>
        <fullName evidence="1">Uncharacterized protein</fullName>
    </submittedName>
</protein>
<accession>A0A9W6GY80</accession>
<gene>
    <name evidence="1" type="ORF">LMG27198_42990</name>
</gene>
<evidence type="ECO:0000313" key="2">
    <source>
        <dbReference type="Proteomes" id="UP001144323"/>
    </source>
</evidence>
<organism evidence="1 2">
    <name type="scientific">Methylocystis echinoides</name>
    <dbReference type="NCBI Taxonomy" id="29468"/>
    <lineage>
        <taxon>Bacteria</taxon>
        <taxon>Pseudomonadati</taxon>
        <taxon>Pseudomonadota</taxon>
        <taxon>Alphaproteobacteria</taxon>
        <taxon>Hyphomicrobiales</taxon>
        <taxon>Methylocystaceae</taxon>
        <taxon>Methylocystis</taxon>
    </lineage>
</organism>
<dbReference type="AlphaFoldDB" id="A0A9W6GY80"/>
<name>A0A9W6GY80_9HYPH</name>
<dbReference type="EMBL" id="BSEC01000002">
    <property type="protein sequence ID" value="GLI95307.1"/>
    <property type="molecule type" value="Genomic_DNA"/>
</dbReference>
<sequence>MTNDAIAQLSILTEALTEIVDLATARSSSVALSNDVLDRMGEIAAGALTAAATYGQLPPFAMEIGVRGETLN</sequence>
<dbReference type="RefSeq" id="WP_281806053.1">
    <property type="nucleotide sequence ID" value="NZ_BSEC01000002.1"/>
</dbReference>
<comment type="caution">
    <text evidence="1">The sequence shown here is derived from an EMBL/GenBank/DDBJ whole genome shotgun (WGS) entry which is preliminary data.</text>
</comment>
<reference evidence="1" key="1">
    <citation type="journal article" date="2023" name="Int. J. Syst. Evol. Microbiol.">
        <title>Methylocystis iwaonis sp. nov., a type II methane-oxidizing bacterium from surface soil of a rice paddy field in Japan, and emended description of the genus Methylocystis (ex Whittenbury et al. 1970) Bowman et al. 1993.</title>
        <authorList>
            <person name="Kaise H."/>
            <person name="Sawadogo J.B."/>
            <person name="Alam M.S."/>
            <person name="Ueno C."/>
            <person name="Dianou D."/>
            <person name="Shinjo R."/>
            <person name="Asakawa S."/>
        </authorList>
    </citation>
    <scope>NUCLEOTIDE SEQUENCE</scope>
    <source>
        <strain evidence="1">LMG27198</strain>
    </source>
</reference>
<evidence type="ECO:0000313" key="1">
    <source>
        <dbReference type="EMBL" id="GLI95307.1"/>
    </source>
</evidence>
<keyword evidence="2" id="KW-1185">Reference proteome</keyword>
<dbReference type="Proteomes" id="UP001144323">
    <property type="component" value="Unassembled WGS sequence"/>
</dbReference>